<evidence type="ECO:0000256" key="7">
    <source>
        <dbReference type="ARBA" id="ARBA00022989"/>
    </source>
</evidence>
<evidence type="ECO:0000259" key="11">
    <source>
        <dbReference type="Pfam" id="PF00137"/>
    </source>
</evidence>
<gene>
    <name evidence="12" type="ORF">CTI12_AA147120</name>
</gene>
<keyword evidence="3 10" id="KW-0813">Transport</keyword>
<evidence type="ECO:0000256" key="5">
    <source>
        <dbReference type="ARBA" id="ARBA00022692"/>
    </source>
</evidence>
<comment type="function">
    <text evidence="10">Proton-conducting pore forming subunit of the membrane integral V0 complex of vacuolar ATPase. V-ATPase is responsible for acidifying a variety of intracellular compartments in eukaryotic cells.</text>
</comment>
<dbReference type="PRINTS" id="PR00122">
    <property type="entry name" value="VACATPASE"/>
</dbReference>
<dbReference type="Proteomes" id="UP000245207">
    <property type="component" value="Unassembled WGS sequence"/>
</dbReference>
<sequence>MQITYYNPSLLEIHINLPFFSIYVDKENKDTEWETCKSDVKLYTEMWIPLYVDRDFSSCQAKELWIISKVFLPMNLSVSRVGRTSWKLYHKLRLLDGFNTWFEFFSKWSFSTNVPVRTARDTINIREANPIRKLPLLMLTFTDDNLIKSMGAAYGTAKSGIGMASMGVMRPELVMKSIVPVVMVGVLGI</sequence>
<evidence type="ECO:0000256" key="8">
    <source>
        <dbReference type="ARBA" id="ARBA00023065"/>
    </source>
</evidence>
<reference evidence="12 13" key="1">
    <citation type="journal article" date="2018" name="Mol. Plant">
        <title>The genome of Artemisia annua provides insight into the evolution of Asteraceae family and artemisinin biosynthesis.</title>
        <authorList>
            <person name="Shen Q."/>
            <person name="Zhang L."/>
            <person name="Liao Z."/>
            <person name="Wang S."/>
            <person name="Yan T."/>
            <person name="Shi P."/>
            <person name="Liu M."/>
            <person name="Fu X."/>
            <person name="Pan Q."/>
            <person name="Wang Y."/>
            <person name="Lv Z."/>
            <person name="Lu X."/>
            <person name="Zhang F."/>
            <person name="Jiang W."/>
            <person name="Ma Y."/>
            <person name="Chen M."/>
            <person name="Hao X."/>
            <person name="Li L."/>
            <person name="Tang Y."/>
            <person name="Lv G."/>
            <person name="Zhou Y."/>
            <person name="Sun X."/>
            <person name="Brodelius P.E."/>
            <person name="Rose J.K.C."/>
            <person name="Tang K."/>
        </authorList>
    </citation>
    <scope>NUCLEOTIDE SEQUENCE [LARGE SCALE GENOMIC DNA]</scope>
    <source>
        <strain evidence="13">cv. Huhao1</strain>
        <tissue evidence="12">Leaf</tissue>
    </source>
</reference>
<evidence type="ECO:0000256" key="2">
    <source>
        <dbReference type="ARBA" id="ARBA00007296"/>
    </source>
</evidence>
<dbReference type="STRING" id="35608.A0A2U1PIK6"/>
<dbReference type="InterPro" id="IPR035921">
    <property type="entry name" value="F/V-ATP_Csub_sf"/>
</dbReference>
<accession>A0A2U1PIK6</accession>
<keyword evidence="5" id="KW-0812">Transmembrane</keyword>
<keyword evidence="6 10" id="KW-0375">Hydrogen ion transport</keyword>
<evidence type="ECO:0000313" key="13">
    <source>
        <dbReference type="Proteomes" id="UP000245207"/>
    </source>
</evidence>
<comment type="subunit">
    <text evidence="10">V-ATPase is a heteromultimeric enzyme composed of a peripheral catalytic V1 complex attached to an integral membrane V0 proton pore complex.</text>
</comment>
<keyword evidence="13" id="KW-1185">Reference proteome</keyword>
<comment type="similarity">
    <text evidence="2 10">Belongs to the V-ATPase proteolipid subunit family.</text>
</comment>
<evidence type="ECO:0000256" key="10">
    <source>
        <dbReference type="RuleBase" id="RU363060"/>
    </source>
</evidence>
<dbReference type="GO" id="GO:0005774">
    <property type="term" value="C:vacuolar membrane"/>
    <property type="evidence" value="ECO:0007669"/>
    <property type="project" value="UniProtKB-SubCell"/>
</dbReference>
<dbReference type="NCBIfam" id="TIGR01100">
    <property type="entry name" value="V_ATP_synt_C"/>
    <property type="match status" value="1"/>
</dbReference>
<evidence type="ECO:0000256" key="4">
    <source>
        <dbReference type="ARBA" id="ARBA00022554"/>
    </source>
</evidence>
<protein>
    <recommendedName>
        <fullName evidence="10">V-type proton ATPase proteolipid subunit</fullName>
    </recommendedName>
</protein>
<evidence type="ECO:0000256" key="3">
    <source>
        <dbReference type="ARBA" id="ARBA00022448"/>
    </source>
</evidence>
<dbReference type="OrthoDB" id="510079at2759"/>
<dbReference type="GO" id="GO:0046961">
    <property type="term" value="F:proton-transporting ATPase activity, rotational mechanism"/>
    <property type="evidence" value="ECO:0007669"/>
    <property type="project" value="InterPro"/>
</dbReference>
<dbReference type="EMBL" id="PKPP01001104">
    <property type="protein sequence ID" value="PWA85595.1"/>
    <property type="molecule type" value="Genomic_DNA"/>
</dbReference>
<keyword evidence="9" id="KW-0472">Membrane</keyword>
<dbReference type="InterPro" id="IPR000245">
    <property type="entry name" value="ATPase_proteolipid_csu"/>
</dbReference>
<name>A0A2U1PIK6_ARTAN</name>
<dbReference type="Gene3D" id="1.20.120.610">
    <property type="entry name" value="lithium bound rotor ring of v- atpase"/>
    <property type="match status" value="1"/>
</dbReference>
<keyword evidence="7" id="KW-1133">Transmembrane helix</keyword>
<dbReference type="GO" id="GO:0033179">
    <property type="term" value="C:proton-transporting V-type ATPase, V0 domain"/>
    <property type="evidence" value="ECO:0007669"/>
    <property type="project" value="InterPro"/>
</dbReference>
<dbReference type="InterPro" id="IPR011555">
    <property type="entry name" value="ATPase_proteolipid_su_C_euk"/>
</dbReference>
<feature type="domain" description="V-ATPase proteolipid subunit C-like" evidence="11">
    <location>
        <begin position="149"/>
        <end position="189"/>
    </location>
</feature>
<dbReference type="PANTHER" id="PTHR10263">
    <property type="entry name" value="V-TYPE PROTON ATPASE PROTEOLIPID SUBUNIT"/>
    <property type="match status" value="1"/>
</dbReference>
<dbReference type="Pfam" id="PF00137">
    <property type="entry name" value="ATP-synt_C"/>
    <property type="match status" value="1"/>
</dbReference>
<keyword evidence="4 10" id="KW-0926">Vacuole</keyword>
<dbReference type="InterPro" id="IPR002379">
    <property type="entry name" value="ATPase_proteolipid_c-like_dom"/>
</dbReference>
<dbReference type="CDD" id="cd18175">
    <property type="entry name" value="ATP-synt_Vo_c_ATP6C_rpt1"/>
    <property type="match status" value="1"/>
</dbReference>
<organism evidence="12 13">
    <name type="scientific">Artemisia annua</name>
    <name type="common">Sweet wormwood</name>
    <dbReference type="NCBI Taxonomy" id="35608"/>
    <lineage>
        <taxon>Eukaryota</taxon>
        <taxon>Viridiplantae</taxon>
        <taxon>Streptophyta</taxon>
        <taxon>Embryophyta</taxon>
        <taxon>Tracheophyta</taxon>
        <taxon>Spermatophyta</taxon>
        <taxon>Magnoliopsida</taxon>
        <taxon>eudicotyledons</taxon>
        <taxon>Gunneridae</taxon>
        <taxon>Pentapetalae</taxon>
        <taxon>asterids</taxon>
        <taxon>campanulids</taxon>
        <taxon>Asterales</taxon>
        <taxon>Asteraceae</taxon>
        <taxon>Asteroideae</taxon>
        <taxon>Anthemideae</taxon>
        <taxon>Artemisiinae</taxon>
        <taxon>Artemisia</taxon>
    </lineage>
</organism>
<evidence type="ECO:0000256" key="6">
    <source>
        <dbReference type="ARBA" id="ARBA00022781"/>
    </source>
</evidence>
<evidence type="ECO:0000256" key="9">
    <source>
        <dbReference type="ARBA" id="ARBA00023136"/>
    </source>
</evidence>
<comment type="caution">
    <text evidence="12">The sequence shown here is derived from an EMBL/GenBank/DDBJ whole genome shotgun (WGS) entry which is preliminary data.</text>
</comment>
<dbReference type="AlphaFoldDB" id="A0A2U1PIK6"/>
<proteinExistence type="inferred from homology"/>
<comment type="subcellular location">
    <subcellularLocation>
        <location evidence="1 10">Vacuole membrane</location>
        <topology evidence="1 10">Multi-pass membrane protein</topology>
    </subcellularLocation>
</comment>
<evidence type="ECO:0000313" key="12">
    <source>
        <dbReference type="EMBL" id="PWA85595.1"/>
    </source>
</evidence>
<keyword evidence="8 10" id="KW-0406">Ion transport</keyword>
<evidence type="ECO:0000256" key="1">
    <source>
        <dbReference type="ARBA" id="ARBA00004128"/>
    </source>
</evidence>